<gene>
    <name evidence="2" type="ORF">SAMN05660971_01079</name>
</gene>
<dbReference type="EMBL" id="FRCA01000002">
    <property type="protein sequence ID" value="SHL66168.1"/>
    <property type="molecule type" value="Genomic_DNA"/>
</dbReference>
<evidence type="ECO:0000256" key="1">
    <source>
        <dbReference type="SAM" id="MobiDB-lite"/>
    </source>
</evidence>
<reference evidence="2 3" key="1">
    <citation type="submission" date="2016-11" db="EMBL/GenBank/DDBJ databases">
        <authorList>
            <person name="Jaros S."/>
            <person name="Januszkiewicz K."/>
            <person name="Wedrychowicz H."/>
        </authorList>
    </citation>
    <scope>NUCLEOTIDE SEQUENCE [LARGE SCALE GENOMIC DNA]</scope>
    <source>
        <strain evidence="2 3">DSM 4740</strain>
    </source>
</reference>
<proteinExistence type="predicted"/>
<evidence type="ECO:0000313" key="2">
    <source>
        <dbReference type="EMBL" id="SHL66168.1"/>
    </source>
</evidence>
<dbReference type="STRING" id="44933.SAMN05660971_01079"/>
<sequence length="62" mass="6477">MYSVMMVVGTVPESGEGVSMTPEPKVAKTMSHTGTNAVQTIAIKPRQRQGQQQSGDAAGSVE</sequence>
<feature type="region of interest" description="Disordered" evidence="1">
    <location>
        <begin position="13"/>
        <end position="32"/>
    </location>
</feature>
<name>A0A1M7CFY9_9GAMM</name>
<dbReference type="Proteomes" id="UP000184123">
    <property type="component" value="Unassembled WGS sequence"/>
</dbReference>
<dbReference type="AlphaFoldDB" id="A0A1M7CFY9"/>
<organism evidence="2 3">
    <name type="scientific">Halomonas cupida</name>
    <dbReference type="NCBI Taxonomy" id="44933"/>
    <lineage>
        <taxon>Bacteria</taxon>
        <taxon>Pseudomonadati</taxon>
        <taxon>Pseudomonadota</taxon>
        <taxon>Gammaproteobacteria</taxon>
        <taxon>Oceanospirillales</taxon>
        <taxon>Halomonadaceae</taxon>
        <taxon>Halomonas</taxon>
    </lineage>
</organism>
<protein>
    <submittedName>
        <fullName evidence="2">Uncharacterized protein</fullName>
    </submittedName>
</protein>
<evidence type="ECO:0000313" key="3">
    <source>
        <dbReference type="Proteomes" id="UP000184123"/>
    </source>
</evidence>
<accession>A0A1M7CFY9</accession>